<keyword evidence="7 14" id="KW-0479">Metal-binding</keyword>
<evidence type="ECO:0000256" key="9">
    <source>
        <dbReference type="ARBA" id="ARBA00022857"/>
    </source>
</evidence>
<dbReference type="EMBL" id="CP162550">
    <property type="protein sequence ID" value="XDI35031.1"/>
    <property type="molecule type" value="Genomic_DNA"/>
</dbReference>
<dbReference type="InterPro" id="IPR024072">
    <property type="entry name" value="DHFR-like_dom_sf"/>
</dbReference>
<dbReference type="InterPro" id="IPR011549">
    <property type="entry name" value="RibD_C"/>
</dbReference>
<dbReference type="InterPro" id="IPR016192">
    <property type="entry name" value="APOBEC/CMP_deaminase_Zn-bd"/>
</dbReference>
<comment type="similarity">
    <text evidence="5 14">In the C-terminal section; belongs to the HTP reductase family.</text>
</comment>
<feature type="binding site" evidence="17">
    <location>
        <position position="84"/>
    </location>
    <ligand>
        <name>Zn(2+)</name>
        <dbReference type="ChEBI" id="CHEBI:29105"/>
        <note>catalytic</note>
    </ligand>
</feature>
<evidence type="ECO:0000256" key="15">
    <source>
        <dbReference type="PIRSR" id="PIRSR006769-1"/>
    </source>
</evidence>
<comment type="cofactor">
    <cofactor evidence="14 17">
        <name>Zn(2+)</name>
        <dbReference type="ChEBI" id="CHEBI:29105"/>
    </cofactor>
    <text evidence="14 17">Binds 1 zinc ion.</text>
</comment>
<evidence type="ECO:0000259" key="18">
    <source>
        <dbReference type="PROSITE" id="PS51747"/>
    </source>
</evidence>
<dbReference type="PIRSF" id="PIRSF006769">
    <property type="entry name" value="RibD"/>
    <property type="match status" value="1"/>
</dbReference>
<dbReference type="SUPFAM" id="SSF53927">
    <property type="entry name" value="Cytidine deaminase-like"/>
    <property type="match status" value="1"/>
</dbReference>
<keyword evidence="6 14" id="KW-0686">Riboflavin biosynthesis</keyword>
<dbReference type="PANTHER" id="PTHR38011">
    <property type="entry name" value="DIHYDROFOLATE REDUCTASE FAMILY PROTEIN (AFU_ORTHOLOGUE AFUA_8G06820)"/>
    <property type="match status" value="1"/>
</dbReference>
<feature type="binding site" evidence="16">
    <location>
        <position position="170"/>
    </location>
    <ligand>
        <name>NADP(+)</name>
        <dbReference type="ChEBI" id="CHEBI:58349"/>
    </ligand>
</feature>
<comment type="catalytic activity">
    <reaction evidence="12 14">
        <text>5-amino-6-(5-phospho-D-ribitylamino)uracil + NADP(+) = 5-amino-6-(5-phospho-D-ribosylamino)uracil + NADPH + H(+)</text>
        <dbReference type="Rhea" id="RHEA:17845"/>
        <dbReference type="ChEBI" id="CHEBI:15378"/>
        <dbReference type="ChEBI" id="CHEBI:57783"/>
        <dbReference type="ChEBI" id="CHEBI:58349"/>
        <dbReference type="ChEBI" id="CHEBI:58421"/>
        <dbReference type="ChEBI" id="CHEBI:58453"/>
        <dbReference type="EC" id="1.1.1.193"/>
    </reaction>
</comment>
<evidence type="ECO:0000256" key="4">
    <source>
        <dbReference type="ARBA" id="ARBA00005259"/>
    </source>
</evidence>
<dbReference type="Pfam" id="PF00383">
    <property type="entry name" value="dCMP_cyt_deam_1"/>
    <property type="match status" value="1"/>
</dbReference>
<feature type="binding site" evidence="16">
    <location>
        <position position="168"/>
    </location>
    <ligand>
        <name>substrate</name>
    </ligand>
</feature>
<feature type="binding site" evidence="17">
    <location>
        <position position="50"/>
    </location>
    <ligand>
        <name>Zn(2+)</name>
        <dbReference type="ChEBI" id="CHEBI:29105"/>
        <note>catalytic</note>
    </ligand>
</feature>
<evidence type="ECO:0000256" key="12">
    <source>
        <dbReference type="ARBA" id="ARBA00049861"/>
    </source>
</evidence>
<feature type="active site" description="Proton donor" evidence="15">
    <location>
        <position position="52"/>
    </location>
</feature>
<evidence type="ECO:0000256" key="1">
    <source>
        <dbReference type="ARBA" id="ARBA00002151"/>
    </source>
</evidence>
<dbReference type="GO" id="GO:0050661">
    <property type="term" value="F:NADP binding"/>
    <property type="evidence" value="ECO:0007669"/>
    <property type="project" value="InterPro"/>
</dbReference>
<feature type="domain" description="CMP/dCMP-type deaminase" evidence="18">
    <location>
        <begin position="1"/>
        <end position="123"/>
    </location>
</feature>
<feature type="binding site" evidence="16">
    <location>
        <position position="204"/>
    </location>
    <ligand>
        <name>substrate</name>
    </ligand>
</feature>
<dbReference type="CDD" id="cd01284">
    <property type="entry name" value="Riboflavin_deaminase-reductase"/>
    <property type="match status" value="1"/>
</dbReference>
<evidence type="ECO:0000256" key="10">
    <source>
        <dbReference type="ARBA" id="ARBA00023002"/>
    </source>
</evidence>
<dbReference type="EC" id="1.1.1.193" evidence="14"/>
<dbReference type="NCBIfam" id="TIGR00326">
    <property type="entry name" value="eubact_ribD"/>
    <property type="match status" value="1"/>
</dbReference>
<dbReference type="RefSeq" id="WP_368502648.1">
    <property type="nucleotide sequence ID" value="NZ_CP162550.1"/>
</dbReference>
<dbReference type="InterPro" id="IPR002734">
    <property type="entry name" value="RibDG_C"/>
</dbReference>
<evidence type="ECO:0000256" key="16">
    <source>
        <dbReference type="PIRSR" id="PIRSR006769-2"/>
    </source>
</evidence>
<comment type="function">
    <text evidence="1 14">Converts 2,5-diamino-6-(ribosylamino)-4(3h)-pyrimidinone 5'-phosphate into 5-amino-6-(ribosylamino)-2,4(1h,3h)-pyrimidinedione 5'-phosphate.</text>
</comment>
<comment type="pathway">
    <text evidence="2 14">Cofactor biosynthesis; riboflavin biosynthesis; 5-amino-6-(D-ribitylamino)uracil from GTP: step 2/4.</text>
</comment>
<keyword evidence="19" id="KW-0614">Plasmid</keyword>
<keyword evidence="11" id="KW-0511">Multifunctional enzyme</keyword>
<proteinExistence type="inferred from homology"/>
<organism evidence="19">
    <name type="scientific">Alkalihalophilus sp. As8PL</name>
    <dbReference type="NCBI Taxonomy" id="3237103"/>
    <lineage>
        <taxon>Bacteria</taxon>
        <taxon>Bacillati</taxon>
        <taxon>Bacillota</taxon>
        <taxon>Bacilli</taxon>
        <taxon>Bacillales</taxon>
        <taxon>Bacillaceae</taxon>
        <taxon>Alkalihalophilus</taxon>
    </lineage>
</organism>
<dbReference type="NCBIfam" id="TIGR00227">
    <property type="entry name" value="ribD_Cterm"/>
    <property type="match status" value="1"/>
</dbReference>
<accession>A0AB39BNE7</accession>
<evidence type="ECO:0000256" key="11">
    <source>
        <dbReference type="ARBA" id="ARBA00023268"/>
    </source>
</evidence>
<keyword evidence="9 14" id="KW-0521">NADP</keyword>
<evidence type="ECO:0000313" key="19">
    <source>
        <dbReference type="EMBL" id="XDI35031.1"/>
    </source>
</evidence>
<dbReference type="GO" id="GO:0008835">
    <property type="term" value="F:diaminohydroxyphosphoribosylaminopyrimidine deaminase activity"/>
    <property type="evidence" value="ECO:0007669"/>
    <property type="project" value="UniProtKB-EC"/>
</dbReference>
<evidence type="ECO:0000256" key="6">
    <source>
        <dbReference type="ARBA" id="ARBA00022619"/>
    </source>
</evidence>
<dbReference type="SUPFAM" id="SSF53597">
    <property type="entry name" value="Dihydrofolate reductase-like"/>
    <property type="match status" value="1"/>
</dbReference>
<feature type="binding site" evidence="16">
    <location>
        <position position="207"/>
    </location>
    <ligand>
        <name>substrate</name>
    </ligand>
</feature>
<keyword evidence="10 14" id="KW-0560">Oxidoreductase</keyword>
<feature type="binding site" evidence="17">
    <location>
        <position position="75"/>
    </location>
    <ligand>
        <name>Zn(2+)</name>
        <dbReference type="ChEBI" id="CHEBI:29105"/>
        <note>catalytic</note>
    </ligand>
</feature>
<sequence length="369" mass="40400">MKDIAYMRAALDLTKLTLGQTSPNPVVGAVVVKEGVVIGVGAHLKRGDHHAEVYALEMAGQQAEGATLYVTLEPCCHENLTPPCTNLIIEKKVKRVVVGMQDPNLKVSGGGIKKLLEAGIRVDVGLLEKDIREVNKYFINIQENKLPYVTIKWASSLDGKIATATGESKWITSEGARNDVHNYRNNHDAILVGINTILSDNPRLTTRVNEGLNKHPIRVVLDNRLRIPKECYVATDRTSRTIVFVSNQVSEQLIHSYADTNLEIIKLESDQVNTTEVLDYLGREGINSVFVEGGASIIDSFFRDGVVNEVVVYMSPRIIGGTDALSPVGGIGFPELNKAPHLEVKTIDQIGSDIKITATCTYSKSEKSK</sequence>
<keyword evidence="8 14" id="KW-0862">Zinc</keyword>
<dbReference type="GO" id="GO:0008270">
    <property type="term" value="F:zinc ion binding"/>
    <property type="evidence" value="ECO:0007669"/>
    <property type="project" value="InterPro"/>
</dbReference>
<dbReference type="GO" id="GO:0008703">
    <property type="term" value="F:5-amino-6-(5-phosphoribosylamino)uracil reductase activity"/>
    <property type="evidence" value="ECO:0007669"/>
    <property type="project" value="UniProtKB-EC"/>
</dbReference>
<dbReference type="PROSITE" id="PS51747">
    <property type="entry name" value="CYT_DCMP_DEAMINASES_2"/>
    <property type="match status" value="1"/>
</dbReference>
<gene>
    <name evidence="19" type="primary">ribD</name>
    <name evidence="19" type="ORF">AB3N04_00715</name>
</gene>
<dbReference type="Gene3D" id="3.40.430.10">
    <property type="entry name" value="Dihydrofolate Reductase, subunit A"/>
    <property type="match status" value="1"/>
</dbReference>
<dbReference type="AlphaFoldDB" id="A0AB39BNE7"/>
<dbReference type="InterPro" id="IPR002125">
    <property type="entry name" value="CMP_dCMP_dom"/>
</dbReference>
<feature type="binding site" evidence="16">
    <location>
        <position position="154"/>
    </location>
    <ligand>
        <name>NADP(+)</name>
        <dbReference type="ChEBI" id="CHEBI:58349"/>
    </ligand>
</feature>
<evidence type="ECO:0000256" key="8">
    <source>
        <dbReference type="ARBA" id="ARBA00022833"/>
    </source>
</evidence>
<keyword evidence="14 19" id="KW-0378">Hydrolase</keyword>
<evidence type="ECO:0000256" key="3">
    <source>
        <dbReference type="ARBA" id="ARBA00004910"/>
    </source>
</evidence>
<name>A0AB39BNE7_9BACI</name>
<evidence type="ECO:0000256" key="13">
    <source>
        <dbReference type="ARBA" id="ARBA00049886"/>
    </source>
</evidence>
<feature type="binding site" evidence="16">
    <location>
        <position position="184"/>
    </location>
    <ligand>
        <name>substrate</name>
    </ligand>
</feature>
<comment type="pathway">
    <text evidence="3 14">Cofactor biosynthesis; riboflavin biosynthesis; 5-amino-6-(D-ribitylamino)uracil from GTP: step 3/4.</text>
</comment>
<evidence type="ECO:0000256" key="5">
    <source>
        <dbReference type="ARBA" id="ARBA00007417"/>
    </source>
</evidence>
<protein>
    <recommendedName>
        <fullName evidence="14">Riboflavin biosynthesis protein RibD</fullName>
    </recommendedName>
    <domain>
        <recommendedName>
            <fullName evidence="14">Diaminohydroxyphosphoribosylaminopyrimidine deaminase</fullName>
            <shortName evidence="14">DRAP deaminase</shortName>
            <ecNumber evidence="14">3.5.4.26</ecNumber>
        </recommendedName>
        <alternativeName>
            <fullName evidence="14">Riboflavin-specific deaminase</fullName>
        </alternativeName>
    </domain>
    <domain>
        <recommendedName>
            <fullName evidence="14">5-amino-6-(5-phosphoribosylamino)uracil reductase</fullName>
            <ecNumber evidence="14">1.1.1.193</ecNumber>
        </recommendedName>
        <alternativeName>
            <fullName evidence="14">HTP reductase</fullName>
        </alternativeName>
    </domain>
</protein>
<dbReference type="InterPro" id="IPR016193">
    <property type="entry name" value="Cytidine_deaminase-like"/>
</dbReference>
<reference evidence="19" key="1">
    <citation type="submission" date="2024-07" db="EMBL/GenBank/DDBJ databases">
        <title>Identification and characteristics of an arsenic-resistant bacterial isolate, which belongs to a novel species.</title>
        <authorList>
            <person name="Juszczyk A."/>
            <person name="Kowalczyk A."/>
            <person name="Was K."/>
            <person name="Kosowicz W."/>
            <person name="Budzyn A."/>
            <person name="Latowski D."/>
        </authorList>
    </citation>
    <scope>NUCLEOTIDE SEQUENCE</scope>
    <source>
        <strain evidence="19">As8PL</strain>
        <plasmid evidence="19">unnamed</plasmid>
    </source>
</reference>
<evidence type="ECO:0000256" key="2">
    <source>
        <dbReference type="ARBA" id="ARBA00004882"/>
    </source>
</evidence>
<evidence type="ECO:0000256" key="7">
    <source>
        <dbReference type="ARBA" id="ARBA00022723"/>
    </source>
</evidence>
<dbReference type="PANTHER" id="PTHR38011:SF7">
    <property type="entry name" value="2,5-DIAMINO-6-RIBOSYLAMINO-4(3H)-PYRIMIDINONE 5'-PHOSPHATE REDUCTASE"/>
    <property type="match status" value="1"/>
</dbReference>
<dbReference type="InterPro" id="IPR050765">
    <property type="entry name" value="Riboflavin_Biosynth_HTPR"/>
</dbReference>
<evidence type="ECO:0000256" key="14">
    <source>
        <dbReference type="PIRNR" id="PIRNR006769"/>
    </source>
</evidence>
<dbReference type="PROSITE" id="PS00903">
    <property type="entry name" value="CYT_DCMP_DEAMINASES_1"/>
    <property type="match status" value="1"/>
</dbReference>
<dbReference type="InterPro" id="IPR004794">
    <property type="entry name" value="Eubact_RibD"/>
</dbReference>
<dbReference type="Pfam" id="PF01872">
    <property type="entry name" value="RibD_C"/>
    <property type="match status" value="1"/>
</dbReference>
<dbReference type="GO" id="GO:0009231">
    <property type="term" value="P:riboflavin biosynthetic process"/>
    <property type="evidence" value="ECO:0007669"/>
    <property type="project" value="UniProtKB-KW"/>
</dbReference>
<feature type="binding site" evidence="16">
    <location>
        <position position="196"/>
    </location>
    <ligand>
        <name>NADP(+)</name>
        <dbReference type="ChEBI" id="CHEBI:58349"/>
    </ligand>
</feature>
<feature type="binding site" evidence="16">
    <location>
        <begin position="294"/>
        <end position="300"/>
    </location>
    <ligand>
        <name>NADP(+)</name>
        <dbReference type="ChEBI" id="CHEBI:58349"/>
    </ligand>
</feature>
<feature type="binding site" evidence="16">
    <location>
        <position position="292"/>
    </location>
    <ligand>
        <name>substrate</name>
    </ligand>
</feature>
<geneLocation type="plasmid" evidence="19">
    <name>unnamed</name>
</geneLocation>
<evidence type="ECO:0000256" key="17">
    <source>
        <dbReference type="PIRSR" id="PIRSR006769-3"/>
    </source>
</evidence>
<comment type="similarity">
    <text evidence="4 14">In the N-terminal section; belongs to the cytidine and deoxycytidylate deaminase family.</text>
</comment>
<dbReference type="Gene3D" id="3.40.140.10">
    <property type="entry name" value="Cytidine Deaminase, domain 2"/>
    <property type="match status" value="1"/>
</dbReference>
<comment type="catalytic activity">
    <reaction evidence="13 14">
        <text>2,5-diamino-6-hydroxy-4-(5-phosphoribosylamino)-pyrimidine + H2O + H(+) = 5-amino-6-(5-phospho-D-ribosylamino)uracil + NH4(+)</text>
        <dbReference type="Rhea" id="RHEA:21868"/>
        <dbReference type="ChEBI" id="CHEBI:15377"/>
        <dbReference type="ChEBI" id="CHEBI:15378"/>
        <dbReference type="ChEBI" id="CHEBI:28938"/>
        <dbReference type="ChEBI" id="CHEBI:58453"/>
        <dbReference type="ChEBI" id="CHEBI:58614"/>
        <dbReference type="EC" id="3.5.4.26"/>
    </reaction>
</comment>
<feature type="binding site" evidence="16">
    <location>
        <position position="200"/>
    </location>
    <ligand>
        <name>NADP(+)</name>
        <dbReference type="ChEBI" id="CHEBI:58349"/>
    </ligand>
</feature>
<dbReference type="EC" id="3.5.4.26" evidence="14"/>